<evidence type="ECO:0008006" key="3">
    <source>
        <dbReference type="Google" id="ProtNLM"/>
    </source>
</evidence>
<evidence type="ECO:0000313" key="1">
    <source>
        <dbReference type="EnsemblPlants" id="QL09p010655:mrna"/>
    </source>
</evidence>
<name>A0A7N2MHL3_QUELO</name>
<reference evidence="1 2" key="1">
    <citation type="journal article" date="2016" name="G3 (Bethesda)">
        <title>First Draft Assembly and Annotation of the Genome of a California Endemic Oak Quercus lobata Nee (Fagaceae).</title>
        <authorList>
            <person name="Sork V.L."/>
            <person name="Fitz-Gibbon S.T."/>
            <person name="Puiu D."/>
            <person name="Crepeau M."/>
            <person name="Gugger P.F."/>
            <person name="Sherman R."/>
            <person name="Stevens K."/>
            <person name="Langley C.H."/>
            <person name="Pellegrini M."/>
            <person name="Salzberg S.L."/>
        </authorList>
    </citation>
    <scope>NUCLEOTIDE SEQUENCE [LARGE SCALE GENOMIC DNA]</scope>
    <source>
        <strain evidence="1 2">cv. SW786</strain>
    </source>
</reference>
<proteinExistence type="predicted"/>
<dbReference type="Proteomes" id="UP000594261">
    <property type="component" value="Chromosome 9"/>
</dbReference>
<dbReference type="InterPro" id="IPR036691">
    <property type="entry name" value="Endo/exonu/phosph_ase_sf"/>
</dbReference>
<dbReference type="OMA" id="LINCHAQ"/>
<dbReference type="Gramene" id="QL09p010655:mrna">
    <property type="protein sequence ID" value="QL09p010655:mrna"/>
    <property type="gene ID" value="QL09p010655"/>
</dbReference>
<protein>
    <recommendedName>
        <fullName evidence="3">Endonuclease/exonuclease/phosphatase</fullName>
    </recommendedName>
</protein>
<dbReference type="SUPFAM" id="SSF56219">
    <property type="entry name" value="DNase I-like"/>
    <property type="match status" value="1"/>
</dbReference>
<organism evidence="1 2">
    <name type="scientific">Quercus lobata</name>
    <name type="common">Valley oak</name>
    <dbReference type="NCBI Taxonomy" id="97700"/>
    <lineage>
        <taxon>Eukaryota</taxon>
        <taxon>Viridiplantae</taxon>
        <taxon>Streptophyta</taxon>
        <taxon>Embryophyta</taxon>
        <taxon>Tracheophyta</taxon>
        <taxon>Spermatophyta</taxon>
        <taxon>Magnoliopsida</taxon>
        <taxon>eudicotyledons</taxon>
        <taxon>Gunneridae</taxon>
        <taxon>Pentapetalae</taxon>
        <taxon>rosids</taxon>
        <taxon>fabids</taxon>
        <taxon>Fagales</taxon>
        <taxon>Fagaceae</taxon>
        <taxon>Quercus</taxon>
    </lineage>
</organism>
<dbReference type="AlphaFoldDB" id="A0A7N2MHL3"/>
<keyword evidence="2" id="KW-1185">Reference proteome</keyword>
<dbReference type="PANTHER" id="PTHR33710:SF79">
    <property type="entry name" value="OS06G0205337 PROTEIN"/>
    <property type="match status" value="1"/>
</dbReference>
<dbReference type="PANTHER" id="PTHR33710">
    <property type="entry name" value="BNAC02G09200D PROTEIN"/>
    <property type="match status" value="1"/>
</dbReference>
<evidence type="ECO:0000313" key="2">
    <source>
        <dbReference type="Proteomes" id="UP000594261"/>
    </source>
</evidence>
<dbReference type="Gene3D" id="3.60.10.10">
    <property type="entry name" value="Endonuclease/exonuclease/phosphatase"/>
    <property type="match status" value="1"/>
</dbReference>
<dbReference type="InParanoid" id="A0A7N2MHL3"/>
<dbReference type="EMBL" id="LRBV02000009">
    <property type="status" value="NOT_ANNOTATED_CDS"/>
    <property type="molecule type" value="Genomic_DNA"/>
</dbReference>
<sequence>MEKEKTRVLGQDEVLEYNFLATMEITSMLEKEGGSSRPRQQLMNFVEAINWCGLCDIGFVGPSFTWIYETKDGRQIRERLDRSLASANWVNLFPMAKLHHLTSSVSNHSPLLLHLDKKVNRK</sequence>
<reference evidence="1" key="2">
    <citation type="submission" date="2021-01" db="UniProtKB">
        <authorList>
            <consortium name="EnsemblPlants"/>
        </authorList>
    </citation>
    <scope>IDENTIFICATION</scope>
</reference>
<accession>A0A7N2MHL3</accession>
<dbReference type="EnsemblPlants" id="QL09p010655:mrna">
    <property type="protein sequence ID" value="QL09p010655:mrna"/>
    <property type="gene ID" value="QL09p010655"/>
</dbReference>